<dbReference type="GO" id="GO:0005811">
    <property type="term" value="C:lipid droplet"/>
    <property type="evidence" value="ECO:0007669"/>
    <property type="project" value="TreeGrafter"/>
</dbReference>
<dbReference type="PANTHER" id="PTHR12406">
    <property type="entry name" value="CALCIUM-INDEPENDENT PHOSPHOLIPASE A2 IPLA2 -RELATED"/>
    <property type="match status" value="1"/>
</dbReference>
<dbReference type="Proteomes" id="UP000051952">
    <property type="component" value="Unassembled WGS sequence"/>
</dbReference>
<protein>
    <submittedName>
        <fullName evidence="4">Transmembrane protein, putative</fullName>
    </submittedName>
</protein>
<keyword evidence="2" id="KW-1133">Transmembrane helix</keyword>
<keyword evidence="2" id="KW-0472">Membrane</keyword>
<dbReference type="PANTHER" id="PTHR12406:SF42">
    <property type="entry name" value="PNPLA DOMAIN-CONTAINING PROTEIN"/>
    <property type="match status" value="1"/>
</dbReference>
<evidence type="ECO:0000313" key="5">
    <source>
        <dbReference type="Proteomes" id="UP000051952"/>
    </source>
</evidence>
<name>A0A0S4IY58_BODSA</name>
<dbReference type="OrthoDB" id="197155at2759"/>
<dbReference type="GO" id="GO:0055088">
    <property type="term" value="P:lipid homeostasis"/>
    <property type="evidence" value="ECO:0007669"/>
    <property type="project" value="TreeGrafter"/>
</dbReference>
<feature type="transmembrane region" description="Helical" evidence="2">
    <location>
        <begin position="280"/>
        <end position="302"/>
    </location>
</feature>
<organism evidence="4 5">
    <name type="scientific">Bodo saltans</name>
    <name type="common">Flagellated protozoan</name>
    <dbReference type="NCBI Taxonomy" id="75058"/>
    <lineage>
        <taxon>Eukaryota</taxon>
        <taxon>Discoba</taxon>
        <taxon>Euglenozoa</taxon>
        <taxon>Kinetoplastea</taxon>
        <taxon>Metakinetoplastina</taxon>
        <taxon>Eubodonida</taxon>
        <taxon>Bodonidae</taxon>
        <taxon>Bodo</taxon>
    </lineage>
</organism>
<dbReference type="GO" id="GO:0005737">
    <property type="term" value="C:cytoplasm"/>
    <property type="evidence" value="ECO:0007669"/>
    <property type="project" value="TreeGrafter"/>
</dbReference>
<dbReference type="SUPFAM" id="SSF52151">
    <property type="entry name" value="FabD/lysophospholipase-like"/>
    <property type="match status" value="1"/>
</dbReference>
<evidence type="ECO:0000256" key="1">
    <source>
        <dbReference type="ARBA" id="ARBA00023098"/>
    </source>
</evidence>
<dbReference type="VEuPathDB" id="TriTrypDB:BSAL_80515"/>
<dbReference type="InterPro" id="IPR016035">
    <property type="entry name" value="Acyl_Trfase/lysoPLipase"/>
</dbReference>
<evidence type="ECO:0000256" key="2">
    <source>
        <dbReference type="SAM" id="Phobius"/>
    </source>
</evidence>
<evidence type="ECO:0000313" key="4">
    <source>
        <dbReference type="EMBL" id="CUG51552.1"/>
    </source>
</evidence>
<keyword evidence="2 4" id="KW-0812">Transmembrane</keyword>
<keyword evidence="5" id="KW-1185">Reference proteome</keyword>
<dbReference type="InterPro" id="IPR002641">
    <property type="entry name" value="PNPLA_dom"/>
</dbReference>
<reference evidence="5" key="1">
    <citation type="submission" date="2015-09" db="EMBL/GenBank/DDBJ databases">
        <authorList>
            <consortium name="Pathogen Informatics"/>
        </authorList>
    </citation>
    <scope>NUCLEOTIDE SEQUENCE [LARGE SCALE GENOMIC DNA]</scope>
    <source>
        <strain evidence="5">Lake Konstanz</strain>
    </source>
</reference>
<keyword evidence="1" id="KW-0443">Lipid metabolism</keyword>
<dbReference type="EMBL" id="CYKH01000851">
    <property type="protein sequence ID" value="CUG51552.1"/>
    <property type="molecule type" value="Genomic_DNA"/>
</dbReference>
<sequence length="358" mass="40471">MSTEANNSSAPELTISFAAAGWLQTYQFGVAKAIQELGLDGPNVRLCGSSAGALAASALISKVDFDALREYAVACVVDCHSSAFNAFRIREYVLVGIERFAVEKFRNDAQLREKLNKQFEAYVSVLPWCRTKVMNEFETAEDLEEALIASCCLVPLAGLPIKLRKSGEYVCDGGLTAFQPRKNEERTITVSAMYFSRADIRPSSFLPAWYGLYPPGPKRYREIFDEGYNDAIKFLVKERHVDASHLQRLKTLPKATHETKWDVAVDILTGICFFLFIRPWAVLIIYAEMFISTIVLLMVAAVHATKSAKWEHVYHSLRNMTSFRVFLHTFLGKNVPVNHARLERHSRVYRILKPILYG</sequence>
<feature type="domain" description="PNPLA" evidence="3">
    <location>
        <begin position="16"/>
        <end position="177"/>
    </location>
</feature>
<dbReference type="GO" id="GO:0019433">
    <property type="term" value="P:triglyceride catabolic process"/>
    <property type="evidence" value="ECO:0007669"/>
    <property type="project" value="TreeGrafter"/>
</dbReference>
<evidence type="ECO:0000259" key="3">
    <source>
        <dbReference type="Pfam" id="PF01734"/>
    </source>
</evidence>
<gene>
    <name evidence="4" type="ORF">BSAL_80515</name>
</gene>
<dbReference type="OMA" id="ATHETKW"/>
<dbReference type="GO" id="GO:0016020">
    <property type="term" value="C:membrane"/>
    <property type="evidence" value="ECO:0007669"/>
    <property type="project" value="TreeGrafter"/>
</dbReference>
<dbReference type="Pfam" id="PF01734">
    <property type="entry name" value="Patatin"/>
    <property type="match status" value="1"/>
</dbReference>
<proteinExistence type="predicted"/>
<dbReference type="InterPro" id="IPR033562">
    <property type="entry name" value="PLPL"/>
</dbReference>
<dbReference type="GO" id="GO:0004806">
    <property type="term" value="F:triacylglycerol lipase activity"/>
    <property type="evidence" value="ECO:0007669"/>
    <property type="project" value="TreeGrafter"/>
</dbReference>
<accession>A0A0S4IY58</accession>
<dbReference type="AlphaFoldDB" id="A0A0S4IY58"/>